<evidence type="ECO:0000259" key="2">
    <source>
        <dbReference type="Pfam" id="PF17989"/>
    </source>
</evidence>
<dbReference type="Pfam" id="PF17989">
    <property type="entry name" value="ALP_N"/>
    <property type="match status" value="1"/>
</dbReference>
<dbReference type="Proteomes" id="UP001476950">
    <property type="component" value="Unassembled WGS sequence"/>
</dbReference>
<gene>
    <name evidence="3" type="ORF">NDI38_28400</name>
</gene>
<protein>
    <submittedName>
        <fullName evidence="3">ParM/StbA family protein</fullName>
    </submittedName>
</protein>
<evidence type="ECO:0000313" key="4">
    <source>
        <dbReference type="Proteomes" id="UP001476950"/>
    </source>
</evidence>
<feature type="domain" description="Actin-like protein N-terminal" evidence="2">
    <location>
        <begin position="13"/>
        <end position="168"/>
    </location>
</feature>
<feature type="region of interest" description="Disordered" evidence="1">
    <location>
        <begin position="384"/>
        <end position="447"/>
    </location>
</feature>
<evidence type="ECO:0000256" key="1">
    <source>
        <dbReference type="SAM" id="MobiDB-lite"/>
    </source>
</evidence>
<feature type="compositionally biased region" description="Acidic residues" evidence="1">
    <location>
        <begin position="390"/>
        <end position="399"/>
    </location>
</feature>
<sequence>MPEPREPVPVLLAIDNGLSETKAFWNVAGEPVQLMRLSPEIIEVQSENLLESGLLGGRPEDNALIEIIDGRLFAVGKQARDLRGKSPVEETKYQMSVYKILATVGAIATRLGVTRLELTIATLLPFSEYQDRKEFIELLKEQLREFNFRKTPIRCKIESVAVKPEGAGISISYMHREANFKDQNTLVLMVGHRDASLLPFEEGKPLTGMGDQLGDQLGFLELQKQVVTRAALNLSARNQVRLPEYLFRAKAEPEYIQRIAEMAVTGTEIKKKVARLQEAITASQKWYISTLTHWIKATLGPFLSTVDRVIISGGTALYLQEDLVEFFSALPRLHDPDSIIWGGLESQAEIEAWLGSEIDTELAVRLADVYGLYVDTMARFPNLGPGETESATELDESEESLAVATTSEELTDTEPTNGKAKAGSRRQAKDVKLPVVPKQRQGAAKRS</sequence>
<feature type="compositionally biased region" description="Polar residues" evidence="1">
    <location>
        <begin position="403"/>
        <end position="416"/>
    </location>
</feature>
<dbReference type="RefSeq" id="WP_190455623.1">
    <property type="nucleotide sequence ID" value="NZ_JAMPLM010000060.1"/>
</dbReference>
<dbReference type="Gene3D" id="3.30.420.40">
    <property type="match status" value="1"/>
</dbReference>
<dbReference type="InterPro" id="IPR043129">
    <property type="entry name" value="ATPase_NBD"/>
</dbReference>
<name>A0ABV0KSS5_9CYAN</name>
<dbReference type="InterPro" id="IPR040607">
    <property type="entry name" value="ALP_N"/>
</dbReference>
<comment type="caution">
    <text evidence="3">The sequence shown here is derived from an EMBL/GenBank/DDBJ whole genome shotgun (WGS) entry which is preliminary data.</text>
</comment>
<keyword evidence="4" id="KW-1185">Reference proteome</keyword>
<dbReference type="SUPFAM" id="SSF53067">
    <property type="entry name" value="Actin-like ATPase domain"/>
    <property type="match status" value="1"/>
</dbReference>
<proteinExistence type="predicted"/>
<accession>A0ABV0KSS5</accession>
<reference evidence="3 4" key="1">
    <citation type="submission" date="2022-04" db="EMBL/GenBank/DDBJ databases">
        <title>Positive selection, recombination, and allopatry shape intraspecific diversity of widespread and dominant cyanobacteria.</title>
        <authorList>
            <person name="Wei J."/>
            <person name="Shu W."/>
            <person name="Hu C."/>
        </authorList>
    </citation>
    <scope>NUCLEOTIDE SEQUENCE [LARGE SCALE GENOMIC DNA]</scope>
    <source>
        <strain evidence="3 4">AS-A4</strain>
    </source>
</reference>
<dbReference type="EMBL" id="JAMPLM010000060">
    <property type="protein sequence ID" value="MEP1062298.1"/>
    <property type="molecule type" value="Genomic_DNA"/>
</dbReference>
<organism evidence="3 4">
    <name type="scientific">Stenomitos frigidus AS-A4</name>
    <dbReference type="NCBI Taxonomy" id="2933935"/>
    <lineage>
        <taxon>Bacteria</taxon>
        <taxon>Bacillati</taxon>
        <taxon>Cyanobacteriota</taxon>
        <taxon>Cyanophyceae</taxon>
        <taxon>Leptolyngbyales</taxon>
        <taxon>Leptolyngbyaceae</taxon>
        <taxon>Stenomitos</taxon>
    </lineage>
</organism>
<dbReference type="CDD" id="cd10227">
    <property type="entry name" value="ASKHA_NBD_ParM-like"/>
    <property type="match status" value="1"/>
</dbReference>
<evidence type="ECO:0000313" key="3">
    <source>
        <dbReference type="EMBL" id="MEP1062298.1"/>
    </source>
</evidence>